<keyword evidence="1" id="KW-0496">Mitochondrion</keyword>
<gene>
    <name evidence="1" type="ORF">AEK19_MT1457</name>
</gene>
<accession>A0A1Y0B2M7</accession>
<organism evidence="1">
    <name type="scientific">Utricularia reniformis</name>
    <dbReference type="NCBI Taxonomy" id="192314"/>
    <lineage>
        <taxon>Eukaryota</taxon>
        <taxon>Viridiplantae</taxon>
        <taxon>Streptophyta</taxon>
        <taxon>Embryophyta</taxon>
        <taxon>Tracheophyta</taxon>
        <taxon>Spermatophyta</taxon>
        <taxon>Magnoliopsida</taxon>
        <taxon>eudicotyledons</taxon>
        <taxon>Gunneridae</taxon>
        <taxon>Pentapetalae</taxon>
        <taxon>asterids</taxon>
        <taxon>lamiids</taxon>
        <taxon>Lamiales</taxon>
        <taxon>Lentibulariaceae</taxon>
        <taxon>Utricularia</taxon>
    </lineage>
</organism>
<dbReference type="EMBL" id="KY774314">
    <property type="protein sequence ID" value="ART31648.1"/>
    <property type="molecule type" value="Genomic_DNA"/>
</dbReference>
<name>A0A1Y0B2M7_9LAMI</name>
<sequence length="84" mass="9284">MSSDLISMAGGKGSEATTATMFRRNKMEVLSFPLAEALFVTIDASEHRIMMPGISLQRKSKYPIRQVCLTHTSKSIFLAAPCLY</sequence>
<proteinExistence type="predicted"/>
<reference evidence="1" key="1">
    <citation type="submission" date="2017-03" db="EMBL/GenBank/DDBJ databases">
        <title>The mitochondrial genome of the carnivorous plant Utricularia reniformis (Lentibulariaceae): structure, comparative analysis and evolutionary landmarks.</title>
        <authorList>
            <person name="Silva S.R."/>
            <person name="Alvarenga D.O."/>
            <person name="Michael T.P."/>
            <person name="Miranda V.F.O."/>
            <person name="Varani A.M."/>
        </authorList>
    </citation>
    <scope>NUCLEOTIDE SEQUENCE</scope>
</reference>
<evidence type="ECO:0000313" key="1">
    <source>
        <dbReference type="EMBL" id="ART31648.1"/>
    </source>
</evidence>
<dbReference type="AlphaFoldDB" id="A0A1Y0B2M7"/>
<geneLocation type="mitochondrion" evidence="1"/>
<protein>
    <submittedName>
        <fullName evidence="1">Uncharacterized protein</fullName>
    </submittedName>
</protein>